<reference evidence="2" key="1">
    <citation type="submission" date="2017-12" db="EMBL/GenBank/DDBJ databases">
        <title>Gene loss provides genomic basis for host adaptation in cereal stripe rust fungi.</title>
        <authorList>
            <person name="Xia C."/>
        </authorList>
    </citation>
    <scope>NUCLEOTIDE SEQUENCE [LARGE SCALE GENOMIC DNA]</scope>
    <source>
        <strain evidence="2">93-210</strain>
    </source>
</reference>
<dbReference type="EMBL" id="PKSL01000194">
    <property type="protein sequence ID" value="POV99729.1"/>
    <property type="molecule type" value="Genomic_DNA"/>
</dbReference>
<dbReference type="PANTHER" id="PTHR40518">
    <property type="entry name" value="ACETOACETATE DECARBOXYLASE"/>
    <property type="match status" value="1"/>
</dbReference>
<organism evidence="2 3">
    <name type="scientific">Puccinia striiformis</name>
    <dbReference type="NCBI Taxonomy" id="27350"/>
    <lineage>
        <taxon>Eukaryota</taxon>
        <taxon>Fungi</taxon>
        <taxon>Dikarya</taxon>
        <taxon>Basidiomycota</taxon>
        <taxon>Pucciniomycotina</taxon>
        <taxon>Pucciniomycetes</taxon>
        <taxon>Pucciniales</taxon>
        <taxon>Pucciniaceae</taxon>
        <taxon>Puccinia</taxon>
    </lineage>
</organism>
<gene>
    <name evidence="2" type="ORF">PSTT_13573</name>
</gene>
<protein>
    <submittedName>
        <fullName evidence="2">Uncharacterized protein</fullName>
    </submittedName>
</protein>
<dbReference type="InterPro" id="IPR023375">
    <property type="entry name" value="ADC_dom_sf"/>
</dbReference>
<feature type="region of interest" description="Disordered" evidence="1">
    <location>
        <begin position="59"/>
        <end position="86"/>
    </location>
</feature>
<dbReference type="AlphaFoldDB" id="A0A2S4UR41"/>
<dbReference type="SUPFAM" id="SSF160104">
    <property type="entry name" value="Acetoacetate decarboxylase-like"/>
    <property type="match status" value="1"/>
</dbReference>
<feature type="compositionally biased region" description="Polar residues" evidence="1">
    <location>
        <begin position="70"/>
        <end position="79"/>
    </location>
</feature>
<dbReference type="VEuPathDB" id="FungiDB:PSTT_13573"/>
<evidence type="ECO:0000256" key="1">
    <source>
        <dbReference type="SAM" id="MobiDB-lite"/>
    </source>
</evidence>
<proteinExistence type="predicted"/>
<accession>A0A2S4UR41</accession>
<dbReference type="VEuPathDB" id="FungiDB:PSHT_06460"/>
<dbReference type="Gene3D" id="2.40.400.10">
    <property type="entry name" value="Acetoacetate decarboxylase-like"/>
    <property type="match status" value="1"/>
</dbReference>
<evidence type="ECO:0000313" key="2">
    <source>
        <dbReference type="EMBL" id="POV99729.1"/>
    </source>
</evidence>
<sequence length="357" mass="39728">MQENQHATRLSPPAKSDISADVDTSTFTLKPAPWSVHCQSWWLILSILGSTRKLLDRAKFQPQSRKRSTRSGSGANSDSLGLLSTEESDPAQGFRGGIGFVQIVRYPLSPVGAYDELLLVPGSFKPPEECLDGSPKFRITQIYVSSLESVLNGRRNWNIPKKLARFEFIQMEGSANKTNVKIYGLKSFSFTPSNSSTGWFFEPVFHPTPFFDVIIHRHLPRLNIPVNVGQLPMLDLTILQPPLPVNEPLDPDILGIDSGTAGTSDWKQTELGIKGPCGVCTFKGNLAGRNGQIADGELFPDFKPYRLGIHFPRMYLEIQASTSMTVDPIRSRKNSKNHYEKKMIYSSIIISFTSTSH</sequence>
<comment type="caution">
    <text evidence="2">The sequence shown here is derived from an EMBL/GenBank/DDBJ whole genome shotgun (WGS) entry which is preliminary data.</text>
</comment>
<name>A0A2S4UR41_9BASI</name>
<keyword evidence="3" id="KW-1185">Reference proteome</keyword>
<dbReference type="Proteomes" id="UP000239156">
    <property type="component" value="Unassembled WGS sequence"/>
</dbReference>
<dbReference type="PANTHER" id="PTHR40518:SF1">
    <property type="entry name" value="ACETOACETATE DECARBOXYLASE"/>
    <property type="match status" value="1"/>
</dbReference>
<evidence type="ECO:0000313" key="3">
    <source>
        <dbReference type="Proteomes" id="UP000239156"/>
    </source>
</evidence>